<dbReference type="SUPFAM" id="SSF74653">
    <property type="entry name" value="TolA/TonB C-terminal domain"/>
    <property type="match status" value="1"/>
</dbReference>
<dbReference type="InterPro" id="IPR037682">
    <property type="entry name" value="TonB_C"/>
</dbReference>
<proteinExistence type="inferred from homology"/>
<evidence type="ECO:0000256" key="5">
    <source>
        <dbReference type="ARBA" id="ARBA00022519"/>
    </source>
</evidence>
<dbReference type="PROSITE" id="PS52015">
    <property type="entry name" value="TONB_CTD"/>
    <property type="match status" value="1"/>
</dbReference>
<evidence type="ECO:0000313" key="14">
    <source>
        <dbReference type="Proteomes" id="UP001266357"/>
    </source>
</evidence>
<dbReference type="NCBIfam" id="TIGR01352">
    <property type="entry name" value="tonB_Cterm"/>
    <property type="match status" value="1"/>
</dbReference>
<keyword evidence="14" id="KW-1185">Reference proteome</keyword>
<protein>
    <recommendedName>
        <fullName evidence="10">Protein TonB</fullName>
    </recommendedName>
</protein>
<dbReference type="InterPro" id="IPR003538">
    <property type="entry name" value="TonB"/>
</dbReference>
<keyword evidence="6 10" id="KW-0812">Transmembrane</keyword>
<evidence type="ECO:0000256" key="6">
    <source>
        <dbReference type="ARBA" id="ARBA00022692"/>
    </source>
</evidence>
<reference evidence="13 14" key="1">
    <citation type="submission" date="2023-09" db="EMBL/GenBank/DDBJ databases">
        <authorList>
            <person name="Rey-Velasco X."/>
        </authorList>
    </citation>
    <scope>NUCLEOTIDE SEQUENCE [LARGE SCALE GENOMIC DNA]</scope>
    <source>
        <strain evidence="13 14">W431</strain>
    </source>
</reference>
<keyword evidence="10" id="KW-0735">Signal-anchor</keyword>
<dbReference type="Proteomes" id="UP001266357">
    <property type="component" value="Unassembled WGS sequence"/>
</dbReference>
<feature type="transmembrane region" description="Helical" evidence="10">
    <location>
        <begin position="13"/>
        <end position="32"/>
    </location>
</feature>
<evidence type="ECO:0000256" key="9">
    <source>
        <dbReference type="ARBA" id="ARBA00023136"/>
    </source>
</evidence>
<dbReference type="PRINTS" id="PR01374">
    <property type="entry name" value="TONBPROTEIN"/>
</dbReference>
<keyword evidence="8 10" id="KW-1133">Transmembrane helix</keyword>
<comment type="similarity">
    <text evidence="2 10">Belongs to the TonB family.</text>
</comment>
<comment type="caution">
    <text evidence="13">The sequence shown here is derived from an EMBL/GenBank/DDBJ whole genome shotgun (WGS) entry which is preliminary data.</text>
</comment>
<evidence type="ECO:0000256" key="7">
    <source>
        <dbReference type="ARBA" id="ARBA00022927"/>
    </source>
</evidence>
<dbReference type="PANTHER" id="PTHR33446">
    <property type="entry name" value="PROTEIN TONB-RELATED"/>
    <property type="match status" value="1"/>
</dbReference>
<organism evidence="13 14">
    <name type="scientific">Thalassotalea castellviae</name>
    <dbReference type="NCBI Taxonomy" id="3075612"/>
    <lineage>
        <taxon>Bacteria</taxon>
        <taxon>Pseudomonadati</taxon>
        <taxon>Pseudomonadota</taxon>
        <taxon>Gammaproteobacteria</taxon>
        <taxon>Alteromonadales</taxon>
        <taxon>Colwelliaceae</taxon>
        <taxon>Thalassotalea</taxon>
    </lineage>
</organism>
<feature type="domain" description="TonB C-terminal" evidence="12">
    <location>
        <begin position="122"/>
        <end position="214"/>
    </location>
</feature>
<dbReference type="InterPro" id="IPR051045">
    <property type="entry name" value="TonB-dependent_transducer"/>
</dbReference>
<gene>
    <name evidence="13" type="ORF">RM573_05075</name>
</gene>
<sequence>MNTNLNNIRLNNIGRYGISFALSIAVTFALLWSMQALIAGGNDVLTEAPRGNVLDFIRLKKEESIVKKDRKPQKPPQPKQPPPQMQQPQMQQANPNVNAVSTNFTAQVDTASGLTGGISLGSSDGDYLPIVKVAPIYPRRAQSRGLEGYVIVEFTVTKNGSVRDPIVIEAQPEGVFDRAALDAALKFKYKPRVVDGTPTEVAGVQNKISFEIDG</sequence>
<dbReference type="EMBL" id="JAVRIF010000002">
    <property type="protein sequence ID" value="MDT0602957.1"/>
    <property type="molecule type" value="Genomic_DNA"/>
</dbReference>
<evidence type="ECO:0000259" key="12">
    <source>
        <dbReference type="PROSITE" id="PS52015"/>
    </source>
</evidence>
<accession>A0ABU3A093</accession>
<feature type="compositionally biased region" description="Pro residues" evidence="11">
    <location>
        <begin position="74"/>
        <end position="85"/>
    </location>
</feature>
<feature type="region of interest" description="Disordered" evidence="11">
    <location>
        <begin position="65"/>
        <end position="94"/>
    </location>
</feature>
<dbReference type="RefSeq" id="WP_311578175.1">
    <property type="nucleotide sequence ID" value="NZ_JAVRIF010000002.1"/>
</dbReference>
<keyword evidence="7 10" id="KW-0653">Protein transport</keyword>
<keyword evidence="3 10" id="KW-0813">Transport</keyword>
<evidence type="ECO:0000256" key="3">
    <source>
        <dbReference type="ARBA" id="ARBA00022448"/>
    </source>
</evidence>
<keyword evidence="9 10" id="KW-0472">Membrane</keyword>
<evidence type="ECO:0000256" key="1">
    <source>
        <dbReference type="ARBA" id="ARBA00004383"/>
    </source>
</evidence>
<comment type="subcellular location">
    <subcellularLocation>
        <location evidence="1 10">Cell inner membrane</location>
        <topology evidence="1 10">Single-pass membrane protein</topology>
        <orientation evidence="1 10">Periplasmic side</orientation>
    </subcellularLocation>
</comment>
<evidence type="ECO:0000256" key="10">
    <source>
        <dbReference type="RuleBase" id="RU362123"/>
    </source>
</evidence>
<dbReference type="Pfam" id="PF03544">
    <property type="entry name" value="TonB_C"/>
    <property type="match status" value="1"/>
</dbReference>
<comment type="function">
    <text evidence="10">Interacts with outer membrane receptor proteins that carry out high-affinity binding and energy dependent uptake into the periplasmic space of specific substrates. It could act to transduce energy from the cytoplasmic membrane to specific energy-requiring processes in the outer membrane, resulting in the release into the periplasm of ligands bound by these outer membrane proteins.</text>
</comment>
<keyword evidence="4 10" id="KW-1003">Cell membrane</keyword>
<evidence type="ECO:0000256" key="4">
    <source>
        <dbReference type="ARBA" id="ARBA00022475"/>
    </source>
</evidence>
<keyword evidence="5 10" id="KW-0997">Cell inner membrane</keyword>
<name>A0ABU3A093_9GAMM</name>
<evidence type="ECO:0000256" key="11">
    <source>
        <dbReference type="SAM" id="MobiDB-lite"/>
    </source>
</evidence>
<evidence type="ECO:0000256" key="2">
    <source>
        <dbReference type="ARBA" id="ARBA00006555"/>
    </source>
</evidence>
<dbReference type="InterPro" id="IPR006260">
    <property type="entry name" value="TonB/TolA_C"/>
</dbReference>
<evidence type="ECO:0000256" key="8">
    <source>
        <dbReference type="ARBA" id="ARBA00022989"/>
    </source>
</evidence>
<evidence type="ECO:0000313" key="13">
    <source>
        <dbReference type="EMBL" id="MDT0602957.1"/>
    </source>
</evidence>
<dbReference type="Gene3D" id="3.30.1150.10">
    <property type="match status" value="1"/>
</dbReference>